<evidence type="ECO:0000259" key="7">
    <source>
        <dbReference type="Pfam" id="PF06886"/>
    </source>
</evidence>
<dbReference type="Pfam" id="PF06886">
    <property type="entry name" value="TPX2"/>
    <property type="match status" value="1"/>
</dbReference>
<evidence type="ECO:0000256" key="3">
    <source>
        <dbReference type="ARBA" id="ARBA00022490"/>
    </source>
</evidence>
<feature type="coiled-coil region" evidence="5">
    <location>
        <begin position="49"/>
        <end position="83"/>
    </location>
</feature>
<keyword evidence="4" id="KW-0206">Cytoskeleton</keyword>
<comment type="similarity">
    <text evidence="2">Belongs to the TPX2 family.</text>
</comment>
<keyword evidence="3" id="KW-0963">Cytoplasm</keyword>
<evidence type="ECO:0000256" key="5">
    <source>
        <dbReference type="SAM" id="Coils"/>
    </source>
</evidence>
<evidence type="ECO:0000313" key="9">
    <source>
        <dbReference type="Proteomes" id="UP001346869"/>
    </source>
</evidence>
<dbReference type="AlphaFoldDB" id="A0AAN8AK96"/>
<keyword evidence="5" id="KW-0175">Coiled coil</keyword>
<sequence length="129" mass="15335">MAKQEQKREEAAVFKARPNNVTHKEPFQPKKELRAPVVVEAFALSTERRANERQEFERLASEKEALRMLMEEQQRQVVEQRERDEINRMRHDQVHAAQPIRHYKPVAVKKSEVPLTIPHSPNFSDRFRL</sequence>
<comment type="caution">
    <text evidence="8">The sequence shown here is derived from an EMBL/GenBank/DDBJ whole genome shotgun (WGS) entry which is preliminary data.</text>
</comment>
<evidence type="ECO:0000256" key="2">
    <source>
        <dbReference type="ARBA" id="ARBA00005885"/>
    </source>
</evidence>
<organism evidence="8 9">
    <name type="scientific">Eleginops maclovinus</name>
    <name type="common">Patagonian blennie</name>
    <name type="synonym">Eleginus maclovinus</name>
    <dbReference type="NCBI Taxonomy" id="56733"/>
    <lineage>
        <taxon>Eukaryota</taxon>
        <taxon>Metazoa</taxon>
        <taxon>Chordata</taxon>
        <taxon>Craniata</taxon>
        <taxon>Vertebrata</taxon>
        <taxon>Euteleostomi</taxon>
        <taxon>Actinopterygii</taxon>
        <taxon>Neopterygii</taxon>
        <taxon>Teleostei</taxon>
        <taxon>Neoteleostei</taxon>
        <taxon>Acanthomorphata</taxon>
        <taxon>Eupercaria</taxon>
        <taxon>Perciformes</taxon>
        <taxon>Notothenioidei</taxon>
        <taxon>Eleginopidae</taxon>
        <taxon>Eleginops</taxon>
    </lineage>
</organism>
<feature type="domain" description="TPX2 C-terminal" evidence="7">
    <location>
        <begin position="42"/>
        <end position="116"/>
    </location>
</feature>
<dbReference type="EMBL" id="JAUZQC010000011">
    <property type="protein sequence ID" value="KAK5863068.1"/>
    <property type="molecule type" value="Genomic_DNA"/>
</dbReference>
<evidence type="ECO:0000313" key="8">
    <source>
        <dbReference type="EMBL" id="KAK5863068.1"/>
    </source>
</evidence>
<evidence type="ECO:0000256" key="1">
    <source>
        <dbReference type="ARBA" id="ARBA00004245"/>
    </source>
</evidence>
<feature type="region of interest" description="Disordered" evidence="6">
    <location>
        <begin position="1"/>
        <end position="29"/>
    </location>
</feature>
<dbReference type="GO" id="GO:0005856">
    <property type="term" value="C:cytoskeleton"/>
    <property type="evidence" value="ECO:0007669"/>
    <property type="project" value="UniProtKB-SubCell"/>
</dbReference>
<name>A0AAN8AK96_ELEMC</name>
<feature type="compositionally biased region" description="Basic and acidic residues" evidence="6">
    <location>
        <begin position="1"/>
        <end position="12"/>
    </location>
</feature>
<accession>A0AAN8AK96</accession>
<dbReference type="InterPro" id="IPR027329">
    <property type="entry name" value="TPX2_C"/>
</dbReference>
<keyword evidence="9" id="KW-1185">Reference proteome</keyword>
<gene>
    <name evidence="8" type="ORF">PBY51_000126</name>
</gene>
<protein>
    <recommendedName>
        <fullName evidence="7">TPX2 C-terminal domain-containing protein</fullName>
    </recommendedName>
</protein>
<reference evidence="8 9" key="1">
    <citation type="journal article" date="2023" name="Genes (Basel)">
        <title>Chromosome-Level Genome Assembly and Circadian Gene Repertoire of the Patagonia Blennie Eleginops maclovinus-The Closest Ancestral Proxy of Antarctic Cryonotothenioids.</title>
        <authorList>
            <person name="Cheng C.C."/>
            <person name="Rivera-Colon A.G."/>
            <person name="Minhas B.F."/>
            <person name="Wilson L."/>
            <person name="Rayamajhi N."/>
            <person name="Vargas-Chacoff L."/>
            <person name="Catchen J.M."/>
        </authorList>
    </citation>
    <scope>NUCLEOTIDE SEQUENCE [LARGE SCALE GENOMIC DNA]</scope>
    <source>
        <strain evidence="8">JMC-PN-2008</strain>
    </source>
</reference>
<comment type="subcellular location">
    <subcellularLocation>
        <location evidence="1">Cytoplasm</location>
        <location evidence="1">Cytoskeleton</location>
    </subcellularLocation>
</comment>
<dbReference type="Proteomes" id="UP001346869">
    <property type="component" value="Unassembled WGS sequence"/>
</dbReference>
<evidence type="ECO:0000256" key="6">
    <source>
        <dbReference type="SAM" id="MobiDB-lite"/>
    </source>
</evidence>
<evidence type="ECO:0000256" key="4">
    <source>
        <dbReference type="ARBA" id="ARBA00023212"/>
    </source>
</evidence>
<reference evidence="8 9" key="2">
    <citation type="journal article" date="2023" name="Mol. Biol. Evol.">
        <title>Genomics of Secondarily Temperate Adaptation in the Only Non-Antarctic Icefish.</title>
        <authorList>
            <person name="Rivera-Colon A.G."/>
            <person name="Rayamajhi N."/>
            <person name="Minhas B.F."/>
            <person name="Madrigal G."/>
            <person name="Bilyk K.T."/>
            <person name="Yoon V."/>
            <person name="Hune M."/>
            <person name="Gregory S."/>
            <person name="Cheng C.H.C."/>
            <person name="Catchen J.M."/>
        </authorList>
    </citation>
    <scope>NUCLEOTIDE SEQUENCE [LARGE SCALE GENOMIC DNA]</scope>
    <source>
        <strain evidence="8">JMC-PN-2008</strain>
    </source>
</reference>
<proteinExistence type="inferred from homology"/>